<evidence type="ECO:0000256" key="1">
    <source>
        <dbReference type="ARBA" id="ARBA00010832"/>
    </source>
</evidence>
<sequence length="281" mass="29743">MTNPFMMPPTGFGPGSQPLDSQDEALEYMPLPQDMRTYSPRIPEVEALGAADLSPALDLLHDVAEAAARIGGDGGNARFDLAPLDEANRALIAETLGSGEVAAKVRDIPAIAVQESVFAGIWTLKSAKAHVIEVAAIPACVTETPFAPHRAATGGAEPLLPGVVNAPPLLVELTDKSAAFDAAAPLHVINLTLLPHTEEDLAWLDRALGEGAVSILSRGYGNCRVTATALPHVWRVQFFNSQDALILDTFEVTTVPEVACAAPEDLTDSADRLFKVLEVIR</sequence>
<dbReference type="InterPro" id="IPR038527">
    <property type="entry name" value="HupH_C_sf"/>
</dbReference>
<evidence type="ECO:0000259" key="3">
    <source>
        <dbReference type="Pfam" id="PF04809"/>
    </source>
</evidence>
<name>A0A0B3SJL8_9RHOB</name>
<dbReference type="EMBL" id="JSUQ01000022">
    <property type="protein sequence ID" value="KHQ50769.1"/>
    <property type="molecule type" value="Genomic_DNA"/>
</dbReference>
<feature type="compositionally biased region" description="Low complexity" evidence="2">
    <location>
        <begin position="1"/>
        <end position="10"/>
    </location>
</feature>
<feature type="domain" description="HupH hydrogenase expression protein C-terminal" evidence="3">
    <location>
        <begin position="163"/>
        <end position="279"/>
    </location>
</feature>
<organism evidence="4 5">
    <name type="scientific">Mameliella alba</name>
    <dbReference type="NCBI Taxonomy" id="561184"/>
    <lineage>
        <taxon>Bacteria</taxon>
        <taxon>Pseudomonadati</taxon>
        <taxon>Pseudomonadota</taxon>
        <taxon>Alphaproteobacteria</taxon>
        <taxon>Rhodobacterales</taxon>
        <taxon>Roseobacteraceae</taxon>
        <taxon>Mameliella</taxon>
    </lineage>
</organism>
<keyword evidence="5" id="KW-1185">Reference proteome</keyword>
<dbReference type="OrthoDB" id="6560677at2"/>
<feature type="domain" description="HupH hydrogenase expression protein C-terminal" evidence="3">
    <location>
        <begin position="56"/>
        <end position="142"/>
    </location>
</feature>
<dbReference type="RefSeq" id="WP_043145614.1">
    <property type="nucleotide sequence ID" value="NZ_JSUQ01000022.1"/>
</dbReference>
<evidence type="ECO:0000313" key="5">
    <source>
        <dbReference type="Proteomes" id="UP000030960"/>
    </source>
</evidence>
<evidence type="ECO:0000313" key="4">
    <source>
        <dbReference type="EMBL" id="KHQ50769.1"/>
    </source>
</evidence>
<feature type="region of interest" description="Disordered" evidence="2">
    <location>
        <begin position="1"/>
        <end position="22"/>
    </location>
</feature>
<gene>
    <name evidence="4" type="ORF">OA50_04693</name>
</gene>
<reference evidence="4 5" key="1">
    <citation type="submission" date="2014-10" db="EMBL/GenBank/DDBJ databases">
        <title>Genome sequence of Ponticoccus sp. strain UMTAT08 isolated from clonal culture of toxic dinoflagellate Alexandrium tamiyavanichii.</title>
        <authorList>
            <person name="Gan H.Y."/>
            <person name="Muhd D.-D."/>
            <person name="Mohd Noor M.E."/>
            <person name="Yeong Y.S."/>
            <person name="Usup G."/>
        </authorList>
    </citation>
    <scope>NUCLEOTIDE SEQUENCE [LARGE SCALE GENOMIC DNA]</scope>
    <source>
        <strain evidence="4 5">UMTAT08</strain>
    </source>
</reference>
<comment type="similarity">
    <text evidence="1">Belongs to the HupH/HyaF family.</text>
</comment>
<proteinExistence type="inferred from homology"/>
<dbReference type="STRING" id="561184.SAMN05216376_11163"/>
<dbReference type="Gene3D" id="3.30.1370.140">
    <property type="entry name" value="HupH hydrogenase expression protein, C-terminal domain"/>
    <property type="match status" value="2"/>
</dbReference>
<dbReference type="Pfam" id="PF04809">
    <property type="entry name" value="HupH_C"/>
    <property type="match status" value="2"/>
</dbReference>
<protein>
    <submittedName>
        <fullName evidence="4">HupH hydrogenase expression protein</fullName>
    </submittedName>
</protein>
<dbReference type="AlphaFoldDB" id="A0A0B3SJL8"/>
<accession>A0A0B3SJL8</accession>
<evidence type="ECO:0000256" key="2">
    <source>
        <dbReference type="SAM" id="MobiDB-lite"/>
    </source>
</evidence>
<dbReference type="Proteomes" id="UP000030960">
    <property type="component" value="Unassembled WGS sequence"/>
</dbReference>
<comment type="caution">
    <text evidence="4">The sequence shown here is derived from an EMBL/GenBank/DDBJ whole genome shotgun (WGS) entry which is preliminary data.</text>
</comment>
<dbReference type="PATRIC" id="fig|1515334.3.peg.4719"/>
<dbReference type="InterPro" id="IPR006894">
    <property type="entry name" value="HupH_Hydgase_express_prot_C"/>
</dbReference>